<reference evidence="4" key="1">
    <citation type="submission" date="2020-10" db="EMBL/GenBank/DDBJ databases">
        <authorList>
            <person name="Gilroy R."/>
        </authorList>
    </citation>
    <scope>NUCLEOTIDE SEQUENCE</scope>
    <source>
        <strain evidence="4">1748</strain>
    </source>
</reference>
<evidence type="ECO:0000256" key="3">
    <source>
        <dbReference type="ARBA" id="ARBA00023229"/>
    </source>
</evidence>
<accession>A0A9D9D6Z0</accession>
<dbReference type="EMBL" id="JADING010000010">
    <property type="protein sequence ID" value="MBO8413938.1"/>
    <property type="molecule type" value="Genomic_DNA"/>
</dbReference>
<evidence type="ECO:0000313" key="4">
    <source>
        <dbReference type="EMBL" id="MBO8413938.1"/>
    </source>
</evidence>
<dbReference type="GO" id="GO:0008299">
    <property type="term" value="P:isoprenoid biosynthetic process"/>
    <property type="evidence" value="ECO:0007669"/>
    <property type="project" value="UniProtKB-KW"/>
</dbReference>
<keyword evidence="2 4" id="KW-0548">Nucleotidyltransferase</keyword>
<keyword evidence="3" id="KW-0414">Isoprene biosynthesis</keyword>
<sequence length="235" mass="26652">MRYFVSLASGDGKRLFPLLKVKKQYAVLNEGTSYAEVSFILPLKTAISSSLFERIIVVINKEDEGLTRRYLSNAGLNQVELVYGSNFREASLKNAAAYLKTIKADENDVVYVHDSARVLLSIEFLLSLAKEDSSNLIPCLDLSDSILDKRSLSYLDRDNFKLVQTPQVMRFKDLISIMNLDVSKYTDEGSMLKAANIPFKLIKGDRNNIKLTDQESLHYIEYLRSKANEYGKTKI</sequence>
<gene>
    <name evidence="4" type="ORF">IAC78_00440</name>
</gene>
<dbReference type="InterPro" id="IPR029044">
    <property type="entry name" value="Nucleotide-diphossugar_trans"/>
</dbReference>
<dbReference type="AlphaFoldDB" id="A0A9D9D6Z0"/>
<dbReference type="Gene3D" id="3.90.550.10">
    <property type="entry name" value="Spore Coat Polysaccharide Biosynthesis Protein SpsA, Chain A"/>
    <property type="match status" value="1"/>
</dbReference>
<proteinExistence type="predicted"/>
<evidence type="ECO:0000256" key="1">
    <source>
        <dbReference type="ARBA" id="ARBA00022679"/>
    </source>
</evidence>
<dbReference type="InterPro" id="IPR050088">
    <property type="entry name" value="IspD/TarI_cytidylyltransf_bact"/>
</dbReference>
<dbReference type="Pfam" id="PF01128">
    <property type="entry name" value="IspD"/>
    <property type="match status" value="1"/>
</dbReference>
<dbReference type="SUPFAM" id="SSF53448">
    <property type="entry name" value="Nucleotide-diphospho-sugar transferases"/>
    <property type="match status" value="1"/>
</dbReference>
<dbReference type="PANTHER" id="PTHR32125:SF4">
    <property type="entry name" value="2-C-METHYL-D-ERYTHRITOL 4-PHOSPHATE CYTIDYLYLTRANSFERASE, CHLOROPLASTIC"/>
    <property type="match status" value="1"/>
</dbReference>
<comment type="caution">
    <text evidence="4">The sequence shown here is derived from an EMBL/GenBank/DDBJ whole genome shotgun (WGS) entry which is preliminary data.</text>
</comment>
<dbReference type="InterPro" id="IPR034683">
    <property type="entry name" value="IspD/TarI"/>
</dbReference>
<reference evidence="4" key="2">
    <citation type="journal article" date="2021" name="PeerJ">
        <title>Extensive microbial diversity within the chicken gut microbiome revealed by metagenomics and culture.</title>
        <authorList>
            <person name="Gilroy R."/>
            <person name="Ravi A."/>
            <person name="Getino M."/>
            <person name="Pursley I."/>
            <person name="Horton D.L."/>
            <person name="Alikhan N.F."/>
            <person name="Baker D."/>
            <person name="Gharbi K."/>
            <person name="Hall N."/>
            <person name="Watson M."/>
            <person name="Adriaenssens E.M."/>
            <person name="Foster-Nyarko E."/>
            <person name="Jarju S."/>
            <person name="Secka A."/>
            <person name="Antonio M."/>
            <person name="Oren A."/>
            <person name="Chaudhuri R.R."/>
            <person name="La Ragione R."/>
            <person name="Hildebrand F."/>
            <person name="Pallen M.J."/>
        </authorList>
    </citation>
    <scope>NUCLEOTIDE SEQUENCE</scope>
    <source>
        <strain evidence="4">1748</strain>
    </source>
</reference>
<keyword evidence="1" id="KW-0808">Transferase</keyword>
<dbReference type="GO" id="GO:0050518">
    <property type="term" value="F:2-C-methyl-D-erythritol 4-phosphate cytidylyltransferase activity"/>
    <property type="evidence" value="ECO:0007669"/>
    <property type="project" value="TreeGrafter"/>
</dbReference>
<dbReference type="PANTHER" id="PTHR32125">
    <property type="entry name" value="2-C-METHYL-D-ERYTHRITOL 4-PHOSPHATE CYTIDYLYLTRANSFERASE, CHLOROPLASTIC"/>
    <property type="match status" value="1"/>
</dbReference>
<evidence type="ECO:0000313" key="5">
    <source>
        <dbReference type="Proteomes" id="UP000823629"/>
    </source>
</evidence>
<dbReference type="Proteomes" id="UP000823629">
    <property type="component" value="Unassembled WGS sequence"/>
</dbReference>
<organism evidence="4 5">
    <name type="scientific">Candidatus Scatoplasma merdavium</name>
    <dbReference type="NCBI Taxonomy" id="2840932"/>
    <lineage>
        <taxon>Bacteria</taxon>
        <taxon>Bacillati</taxon>
        <taxon>Bacillota</taxon>
        <taxon>Bacilli</taxon>
        <taxon>Bacillales</taxon>
        <taxon>Candidatus Scatoplasma</taxon>
    </lineage>
</organism>
<name>A0A9D9D6Z0_9BACL</name>
<protein>
    <submittedName>
        <fullName evidence="4">2-C-methyl-D-erythritol 4-phosphate cytidylyltransferase</fullName>
    </submittedName>
</protein>
<evidence type="ECO:0000256" key="2">
    <source>
        <dbReference type="ARBA" id="ARBA00022695"/>
    </source>
</evidence>